<keyword evidence="1" id="KW-1133">Transmembrane helix</keyword>
<comment type="caution">
    <text evidence="2">The sequence shown here is derived from an EMBL/GenBank/DDBJ whole genome shotgun (WGS) entry which is preliminary data.</text>
</comment>
<evidence type="ECO:0000313" key="3">
    <source>
        <dbReference type="EMBL" id="CAF4178536.1"/>
    </source>
</evidence>
<dbReference type="EMBL" id="CAJNRE010000327">
    <property type="protein sequence ID" value="CAF1925709.1"/>
    <property type="molecule type" value="Genomic_DNA"/>
</dbReference>
<dbReference type="Proteomes" id="UP000676336">
    <property type="component" value="Unassembled WGS sequence"/>
</dbReference>
<gene>
    <name evidence="2" type="ORF">MBJ925_LOCUS3307</name>
    <name evidence="3" type="ORF">SMN809_LOCUS20914</name>
</gene>
<keyword evidence="1" id="KW-0812">Transmembrane</keyword>
<dbReference type="Proteomes" id="UP000663824">
    <property type="component" value="Unassembled WGS sequence"/>
</dbReference>
<evidence type="ECO:0000256" key="1">
    <source>
        <dbReference type="SAM" id="Phobius"/>
    </source>
</evidence>
<dbReference type="EMBL" id="CAJOBI010014752">
    <property type="protein sequence ID" value="CAF4178536.1"/>
    <property type="molecule type" value="Genomic_DNA"/>
</dbReference>
<accession>A0A816L4J7</accession>
<proteinExistence type="predicted"/>
<feature type="transmembrane region" description="Helical" evidence="1">
    <location>
        <begin position="6"/>
        <end position="26"/>
    </location>
</feature>
<dbReference type="AlphaFoldDB" id="A0A816L4J7"/>
<sequence length="105" mass="11758">MAPFSAFYAVFTSFTAAYAPFSWTWVDRICKLVFDLTASRDGIVDPKHASRYKELGDFVRKCYGTLLPSQFPCSNTNCTLTLTSTQLVDRVVIREDLRNSSAATS</sequence>
<organism evidence="2 4">
    <name type="scientific">Rotaria magnacalcarata</name>
    <dbReference type="NCBI Taxonomy" id="392030"/>
    <lineage>
        <taxon>Eukaryota</taxon>
        <taxon>Metazoa</taxon>
        <taxon>Spiralia</taxon>
        <taxon>Gnathifera</taxon>
        <taxon>Rotifera</taxon>
        <taxon>Eurotatoria</taxon>
        <taxon>Bdelloidea</taxon>
        <taxon>Philodinida</taxon>
        <taxon>Philodinidae</taxon>
        <taxon>Rotaria</taxon>
    </lineage>
</organism>
<name>A0A816L4J7_9BILA</name>
<reference evidence="2" key="1">
    <citation type="submission" date="2021-02" db="EMBL/GenBank/DDBJ databases">
        <authorList>
            <person name="Nowell W R."/>
        </authorList>
    </citation>
    <scope>NUCLEOTIDE SEQUENCE</scope>
</reference>
<protein>
    <submittedName>
        <fullName evidence="2">Uncharacterized protein</fullName>
    </submittedName>
</protein>
<evidence type="ECO:0000313" key="4">
    <source>
        <dbReference type="Proteomes" id="UP000663824"/>
    </source>
</evidence>
<evidence type="ECO:0000313" key="2">
    <source>
        <dbReference type="EMBL" id="CAF1925709.1"/>
    </source>
</evidence>
<keyword evidence="1" id="KW-0472">Membrane</keyword>